<feature type="region of interest" description="Disordered" evidence="1">
    <location>
        <begin position="2066"/>
        <end position="2085"/>
    </location>
</feature>
<feature type="region of interest" description="Disordered" evidence="1">
    <location>
        <begin position="1295"/>
        <end position="1318"/>
    </location>
</feature>
<feature type="compositionally biased region" description="Low complexity" evidence="1">
    <location>
        <begin position="1595"/>
        <end position="1618"/>
    </location>
</feature>
<feature type="compositionally biased region" description="Basic and acidic residues" evidence="1">
    <location>
        <begin position="1173"/>
        <end position="1203"/>
    </location>
</feature>
<dbReference type="OrthoDB" id="378691at2759"/>
<feature type="region of interest" description="Disordered" evidence="1">
    <location>
        <begin position="2604"/>
        <end position="2643"/>
    </location>
</feature>
<dbReference type="GeneID" id="30910184"/>
<feature type="region of interest" description="Disordered" evidence="1">
    <location>
        <begin position="950"/>
        <end position="970"/>
    </location>
</feature>
<dbReference type="Proteomes" id="UP000092716">
    <property type="component" value="Chromosome 11"/>
</dbReference>
<accession>A0A1B1E1D5</accession>
<feature type="compositionally biased region" description="Basic and acidic residues" evidence="1">
    <location>
        <begin position="648"/>
        <end position="665"/>
    </location>
</feature>
<feature type="compositionally biased region" description="Basic and acidic residues" evidence="1">
    <location>
        <begin position="1542"/>
        <end position="1556"/>
    </location>
</feature>
<feature type="compositionally biased region" description="Acidic residues" evidence="1">
    <location>
        <begin position="870"/>
        <end position="880"/>
    </location>
</feature>
<feature type="region of interest" description="Disordered" evidence="1">
    <location>
        <begin position="1833"/>
        <end position="1852"/>
    </location>
</feature>
<feature type="region of interest" description="Disordered" evidence="1">
    <location>
        <begin position="1"/>
        <end position="244"/>
    </location>
</feature>
<evidence type="ECO:0000313" key="3">
    <source>
        <dbReference type="Proteomes" id="UP000092716"/>
    </source>
</evidence>
<evidence type="ECO:0000313" key="2">
    <source>
        <dbReference type="EMBL" id="ANQ08851.1"/>
    </source>
</evidence>
<name>A0A1B1E1D5_9APIC</name>
<feature type="compositionally biased region" description="Basic and acidic residues" evidence="1">
    <location>
        <begin position="929"/>
        <end position="938"/>
    </location>
</feature>
<feature type="compositionally biased region" description="Polar residues" evidence="1">
    <location>
        <begin position="163"/>
        <end position="184"/>
    </location>
</feature>
<dbReference type="RefSeq" id="XP_019915546.1">
    <property type="nucleotide sequence ID" value="XM_020060247.1"/>
</dbReference>
<sequence length="2677" mass="301834">MVNREEEEATKSDEENTNPDEENGKITCTERKGNCTEEFLAQPNGKQEKDCYVEKGTHPNYSNRSENSDMAADRRFDASVVEHWGGKKGSTIHEKEDKEELNSADRKGNRKANSQVLCVEIKSHPKDENASSPLRGRTKLEPPYPGESFAKEEASVAGGTGQMGHTCQPIQATQAAPNRSNSQAGPWDEKSSGNFTCTREHLDLGNNQQSRKSGHMHNRAEVQEDEYSKIGTDPTVSTIGEETICGNDSNKVSVKFVSDFHACNNRTEKMKEEIFGAEDEEDEIMREGKNDREGAGENEKKGELTIEPKIGVKMEAKIEARMDAKIYAKIDARIDAKIDAKSEPGSEIISRARNGTPGESPSTDQSVSQMSHLGHTSSKYTQSAFSNNTNGLNDPYDLPTEEISQKDVIIKKKNFAQEGTLESTWSSGQDNSDDHSDFNRTVNYKIGQKVLLKGTGTSEVVSDDSRGSSEEGANGEKGNSTYLPNELEEHASIFDEKSSENSSLMGTEKECIRTRVSGKSGIRAHAKAHAKLHTKVRAKLHTQSDEASITLLDAHLEEQSNFQSEQNRRERKGTNFSEKVKKNKKGGHFLNISRRGSNTIRRTTNLSVEHHHYGSFFHPKGKCATPGIVKYEGLRGENLSPNFSGLTQKKDSVNENGHDESEEEKLLIQHSDKGKIIKENCKMDNSDMIEFIVTSHGRTSQKGENGKEAKVNADVCADENNIRSRDCYVPKQERKFAHSAGQSDAEKEPPSGRLLPEGVFPYEDINHGMEIFVNSKSNELSNGKDKIKQGDDNVEKGPFQMSHLSTTPEVSRMTRMSSLKKAQENKGENLTKSNYENLVVGRITKKSGSPKGRHHQKEIFSSEASLSSEGGDEGSDGSIDSDDHYDEHDDGMLDETALRKDYPSSCIRRSGSEWKNGSPIDNHQWDGNIKSEKSDVDEYNRVGRFHVEGRKEHPNFYEETCEDSSESDIINNNCRDKVASRGEDYYSQGVQTQHRLRENRQNRQGKHSSMSQLNRLDQPDQPDGRSDAPPVDLKSNYDRGQGEARAAINGRNYLNKAEVKMENLKLHNGMQRSNNGDNSTLDDEFDQWKMEGGDGHADDKKRKNMFQSNGGHRIIKEVDGTWKNDNWVDATGVMKLGETQRWERDERIHRGERNKRRVEEDKGSRNDDEDDNNGDHGNDADRDSVESFGRRTDRAVPGEDLPDRGGYNDVGDEADAEANGEVTDGEDASHLCEIQRHIDYIMQNDEIDFSRINVKPSKNYVKINSFIDRYVVRYDELQDSELLFCFGESSEEDVMTRKRSSMKEGDDDGDESQNDKLTCMRKKNGASSYKKKNKQQKNRKINYDAIDTMWQPHFHPHNKEFRVRYRYKGSMRLKTISCKNYGYIPSKKISILFLFRWLLCGKYIAEKTKRSRLSITDINDCNLSDLLSKRRNKNNGYLTDDEWKALEEKKSKEFYDHVYKINDFLMRNYKDDSFVNKLKVIISSCDKQFKREEVLHILNQCLRDKLISERNRESLLRGDVGKVDCTVESAIDSSLSGGDTLTDTRSRNFKDRRDQQRGPTKGHLLGESAPQVYSKKRKRTFNLGVDLYTNDSMDGGSINHSSGGSSSSSNSGSNNVGDNRGKASFASNKRNKEENNPMWMGRYSRPSGTDTERGNNGNRRLYQVGANTIGMNYLPVHSAETELSDKPGGRNPQLCNNKVVIVDHGVHIGHVGNLHEGGDVVHGRSANVQANGNVIRESFTKAGGRSSAHHRISRGNFLRSHPSGSNPPASYPSCADLEKLSNTEEIRDYYNSLIELKKSLYIRSQDGDMDDQVRYANMNDNFMELLNKESLRSSSIGNGKSSRSSHNSMDPQFTKESDAFLFAIYYANRERVATMVSTNGGGGDISPPNEGVTTSGRKVLSPPTCDGMNTPAERMEKVDLKRDVVNPKMDEKNTEMVTKPSGSSLLSQENNYLNVYPNLNHINSSKKISNVSTCPSLGVSSYSVGGHTQGDKKNGLSCSISNERNDIGKDVTKEEKLDHVKEEQLKRKSLNMVQAKELFNSCEETYSQLIFSERSVFLKHVQGDKQNVEGSGKSSEEANRHGLPCLEDASNKQYRFMDRHNSLSSDKSRKGCNHVYADDESRHLPVREKIVQESEKSMRCTDGRIEHDCAYEKNPRGFSTFPSQSGNSREGGFTRGRYDPTSEVVQADEIGCLKKGNILRDENMKDIIDILVKSKYLRGSKYEDSLSSNVECSHERGRSNSRCLYCACMAGLNYNHAVEGAMEEGDNKNANFDREEDNMERHPPCEGEENNLCNSSCRYCSFYTELLKVLRQNKGVERGDEYGLNKGCNNVDKQVRKYSYNIEGSSSMREYCSEEMLTTEVSSGNGMLPVELCNRIFNYMLQRAGSELVARGSAKEMPHRSEQYNAEMENNAKQRSMGDAIQNGRTRRTKREIISALLEELLSSLPMDDLDVECSTSLSDYTEGMTRMNQNREDENGEFADYVGENAPRYDHSRGRPYDWIRNVSRNVASKDELGRPPLLNMPHVRTNTQRKKDSSHFARQAQTKELLPIGEKQTDFIMSKDNFDLIANFINDVKVQRYSTRVDMKDHRTFHDRENSLTDHILPQQSSNQISLRRKKKQNGHADEVNDHEGEESESEMESEENVLGLYRGKAANEKMLKMKSRGNMNNLLLADSVNK</sequence>
<gene>
    <name evidence="2" type="ORF">PCOAH_00034530</name>
</gene>
<feature type="compositionally biased region" description="Polar residues" evidence="1">
    <location>
        <begin position="1646"/>
        <end position="1658"/>
    </location>
</feature>
<feature type="region of interest" description="Disordered" evidence="1">
    <location>
        <begin position="273"/>
        <end position="304"/>
    </location>
</feature>
<feature type="region of interest" description="Disordered" evidence="1">
    <location>
        <begin position="2156"/>
        <end position="2179"/>
    </location>
</feature>
<dbReference type="EMBL" id="CP016249">
    <property type="protein sequence ID" value="ANQ08851.1"/>
    <property type="molecule type" value="Genomic_DNA"/>
</dbReference>
<feature type="region of interest" description="Disordered" evidence="1">
    <location>
        <begin position="2513"/>
        <end position="2540"/>
    </location>
</feature>
<dbReference type="VEuPathDB" id="PlasmoDB:PCOAH_00034530"/>
<feature type="compositionally biased region" description="Basic and acidic residues" evidence="1">
    <location>
        <begin position="782"/>
        <end position="795"/>
    </location>
</feature>
<feature type="compositionally biased region" description="Basic and acidic residues" evidence="1">
    <location>
        <begin position="285"/>
        <end position="304"/>
    </location>
</feature>
<feature type="region of interest" description="Disordered" evidence="1">
    <location>
        <begin position="734"/>
        <end position="755"/>
    </location>
</feature>
<feature type="region of interest" description="Disordered" evidence="1">
    <location>
        <begin position="559"/>
        <end position="581"/>
    </location>
</feature>
<feature type="region of interest" description="Disordered" evidence="1">
    <location>
        <begin position="985"/>
        <end position="1049"/>
    </location>
</feature>
<feature type="compositionally biased region" description="Basic and acidic residues" evidence="1">
    <location>
        <begin position="22"/>
        <end position="35"/>
    </location>
</feature>
<organism evidence="2 3">
    <name type="scientific">Plasmodium coatneyi</name>
    <dbReference type="NCBI Taxonomy" id="208452"/>
    <lineage>
        <taxon>Eukaryota</taxon>
        <taxon>Sar</taxon>
        <taxon>Alveolata</taxon>
        <taxon>Apicomplexa</taxon>
        <taxon>Aconoidasida</taxon>
        <taxon>Haemosporida</taxon>
        <taxon>Plasmodiidae</taxon>
        <taxon>Plasmodium</taxon>
    </lineage>
</organism>
<feature type="region of interest" description="Disordered" evidence="1">
    <location>
        <begin position="1533"/>
        <end position="1576"/>
    </location>
</feature>
<feature type="compositionally biased region" description="Basic and acidic residues" evidence="1">
    <location>
        <begin position="1153"/>
        <end position="1166"/>
    </location>
</feature>
<feature type="compositionally biased region" description="Basic and acidic residues" evidence="1">
    <location>
        <begin position="881"/>
        <end position="902"/>
    </location>
</feature>
<evidence type="ECO:0000256" key="1">
    <source>
        <dbReference type="SAM" id="MobiDB-lite"/>
    </source>
</evidence>
<feature type="compositionally biased region" description="Acidic residues" evidence="1">
    <location>
        <begin position="275"/>
        <end position="284"/>
    </location>
</feature>
<dbReference type="KEGG" id="pcot:PCOAH_00034530"/>
<proteinExistence type="predicted"/>
<feature type="compositionally biased region" description="Polar residues" evidence="1">
    <location>
        <begin position="357"/>
        <end position="392"/>
    </location>
</feature>
<feature type="compositionally biased region" description="Basic and acidic residues" evidence="1">
    <location>
        <begin position="218"/>
        <end position="228"/>
    </location>
</feature>
<feature type="region of interest" description="Disordered" evidence="1">
    <location>
        <begin position="642"/>
        <end position="665"/>
    </location>
</feature>
<feature type="compositionally biased region" description="Low complexity" evidence="1">
    <location>
        <begin position="1833"/>
        <end position="1845"/>
    </location>
</feature>
<feature type="compositionally biased region" description="Polar residues" evidence="1">
    <location>
        <begin position="234"/>
        <end position="244"/>
    </location>
</feature>
<feature type="compositionally biased region" description="Polar residues" evidence="1">
    <location>
        <begin position="802"/>
        <end position="817"/>
    </location>
</feature>
<reference evidence="3" key="1">
    <citation type="submission" date="2016-06" db="EMBL/GenBank/DDBJ databases">
        <title>First high quality genome sequence of Plasmodium coatneyi using continuous long reads from single molecule, real-time sequencing.</title>
        <authorList>
            <person name="Chien J.-T."/>
            <person name="Pakala S.B."/>
            <person name="Geraldo J.A."/>
            <person name="Lapp S.A."/>
            <person name="Barnwell J.W."/>
            <person name="Kissinger J.C."/>
            <person name="Galinski M.R."/>
            <person name="Humphrey J.C."/>
        </authorList>
    </citation>
    <scope>NUCLEOTIDE SEQUENCE [LARGE SCALE GENOMIC DNA]</scope>
    <source>
        <strain evidence="3">Hackeri</strain>
    </source>
</reference>
<feature type="region of interest" description="Disordered" evidence="1">
    <location>
        <begin position="1594"/>
        <end position="1659"/>
    </location>
</feature>
<feature type="compositionally biased region" description="Basic and acidic residues" evidence="1">
    <location>
        <begin position="46"/>
        <end position="57"/>
    </location>
</feature>
<feature type="region of interest" description="Disordered" evidence="1">
    <location>
        <begin position="336"/>
        <end position="399"/>
    </location>
</feature>
<feature type="region of interest" description="Disordered" evidence="1">
    <location>
        <begin position="1153"/>
        <end position="1214"/>
    </location>
</feature>
<feature type="compositionally biased region" description="Acidic residues" evidence="1">
    <location>
        <begin position="2630"/>
        <end position="2642"/>
    </location>
</feature>
<protein>
    <submittedName>
        <fullName evidence="2">Uncharacterized protein</fullName>
    </submittedName>
</protein>
<feature type="region of interest" description="Disordered" evidence="1">
    <location>
        <begin position="456"/>
        <end position="483"/>
    </location>
</feature>
<feature type="compositionally biased region" description="Basic and acidic residues" evidence="1">
    <location>
        <begin position="91"/>
        <end position="107"/>
    </location>
</feature>
<feature type="region of interest" description="Disordered" evidence="1">
    <location>
        <begin position="1878"/>
        <end position="1911"/>
    </location>
</feature>
<keyword evidence="3" id="KW-1185">Reference proteome</keyword>
<feature type="region of interest" description="Disordered" evidence="1">
    <location>
        <begin position="780"/>
        <end position="938"/>
    </location>
</feature>